<gene>
    <name evidence="1" type="ORF">COV24_03230</name>
</gene>
<proteinExistence type="predicted"/>
<dbReference type="AlphaFoldDB" id="A0A2H0R9Y7"/>
<reference evidence="1 2" key="1">
    <citation type="submission" date="2017-09" db="EMBL/GenBank/DDBJ databases">
        <title>Depth-based differentiation of microbial function through sediment-hosted aquifers and enrichment of novel symbionts in the deep terrestrial subsurface.</title>
        <authorList>
            <person name="Probst A.J."/>
            <person name="Ladd B."/>
            <person name="Jarett J.K."/>
            <person name="Geller-Mcgrath D.E."/>
            <person name="Sieber C.M."/>
            <person name="Emerson J.B."/>
            <person name="Anantharaman K."/>
            <person name="Thomas B.C."/>
            <person name="Malmstrom R."/>
            <person name="Stieglmeier M."/>
            <person name="Klingl A."/>
            <person name="Woyke T."/>
            <person name="Ryan C.M."/>
            <person name="Banfield J.F."/>
        </authorList>
    </citation>
    <scope>NUCLEOTIDE SEQUENCE [LARGE SCALE GENOMIC DNA]</scope>
    <source>
        <strain evidence="1">CG10_big_fil_rev_8_21_14_0_10_32_10</strain>
    </source>
</reference>
<organism evidence="1 2">
    <name type="scientific">candidate division WWE3 bacterium CG10_big_fil_rev_8_21_14_0_10_32_10</name>
    <dbReference type="NCBI Taxonomy" id="1975090"/>
    <lineage>
        <taxon>Bacteria</taxon>
        <taxon>Katanobacteria</taxon>
    </lineage>
</organism>
<protein>
    <submittedName>
        <fullName evidence="1">Uncharacterized protein</fullName>
    </submittedName>
</protein>
<comment type="caution">
    <text evidence="1">The sequence shown here is derived from an EMBL/GenBank/DDBJ whole genome shotgun (WGS) entry which is preliminary data.</text>
</comment>
<name>A0A2H0R9Y7_UNCKA</name>
<sequence>MSIIVDFLKFLFKGKTVSGKTKRFIDAAISKANEALRTNDSHLKSSSVTQLDSMLGMALNDIYGKNTVSENLKKAKNRFASDLYEKAWKSHKLRNTIIHEPGKTIDSRFLDYAIRDFAKVLNKLRN</sequence>
<evidence type="ECO:0000313" key="1">
    <source>
        <dbReference type="EMBL" id="PIR43351.1"/>
    </source>
</evidence>
<dbReference type="Proteomes" id="UP000230214">
    <property type="component" value="Unassembled WGS sequence"/>
</dbReference>
<accession>A0A2H0R9Y7</accession>
<evidence type="ECO:0000313" key="2">
    <source>
        <dbReference type="Proteomes" id="UP000230214"/>
    </source>
</evidence>
<dbReference type="EMBL" id="PCXU01000027">
    <property type="protein sequence ID" value="PIR43351.1"/>
    <property type="molecule type" value="Genomic_DNA"/>
</dbReference>